<evidence type="ECO:0000313" key="3">
    <source>
        <dbReference type="Proteomes" id="UP001066276"/>
    </source>
</evidence>
<feature type="region of interest" description="Disordered" evidence="1">
    <location>
        <begin position="1"/>
        <end position="39"/>
    </location>
</feature>
<dbReference type="AlphaFoldDB" id="A0AAV7UE71"/>
<proteinExistence type="predicted"/>
<dbReference type="EMBL" id="JANPWB010000005">
    <property type="protein sequence ID" value="KAJ1187255.1"/>
    <property type="molecule type" value="Genomic_DNA"/>
</dbReference>
<dbReference type="Proteomes" id="UP001066276">
    <property type="component" value="Chromosome 3_1"/>
</dbReference>
<feature type="region of interest" description="Disordered" evidence="1">
    <location>
        <begin position="120"/>
        <end position="139"/>
    </location>
</feature>
<evidence type="ECO:0000256" key="1">
    <source>
        <dbReference type="SAM" id="MobiDB-lite"/>
    </source>
</evidence>
<protein>
    <submittedName>
        <fullName evidence="2">Uncharacterized protein</fullName>
    </submittedName>
</protein>
<reference evidence="2" key="1">
    <citation type="journal article" date="2022" name="bioRxiv">
        <title>Sequencing and chromosome-scale assembly of the giantPleurodeles waltlgenome.</title>
        <authorList>
            <person name="Brown T."/>
            <person name="Elewa A."/>
            <person name="Iarovenko S."/>
            <person name="Subramanian E."/>
            <person name="Araus A.J."/>
            <person name="Petzold A."/>
            <person name="Susuki M."/>
            <person name="Suzuki K.-i.T."/>
            <person name="Hayashi T."/>
            <person name="Toyoda A."/>
            <person name="Oliveira C."/>
            <person name="Osipova E."/>
            <person name="Leigh N.D."/>
            <person name="Simon A."/>
            <person name="Yun M.H."/>
        </authorList>
    </citation>
    <scope>NUCLEOTIDE SEQUENCE</scope>
    <source>
        <strain evidence="2">20211129_DDA</strain>
        <tissue evidence="2">Liver</tissue>
    </source>
</reference>
<comment type="caution">
    <text evidence="2">The sequence shown here is derived from an EMBL/GenBank/DDBJ whole genome shotgun (WGS) entry which is preliminary data.</text>
</comment>
<name>A0AAV7UE71_PLEWA</name>
<organism evidence="2 3">
    <name type="scientific">Pleurodeles waltl</name>
    <name type="common">Iberian ribbed newt</name>
    <dbReference type="NCBI Taxonomy" id="8319"/>
    <lineage>
        <taxon>Eukaryota</taxon>
        <taxon>Metazoa</taxon>
        <taxon>Chordata</taxon>
        <taxon>Craniata</taxon>
        <taxon>Vertebrata</taxon>
        <taxon>Euteleostomi</taxon>
        <taxon>Amphibia</taxon>
        <taxon>Batrachia</taxon>
        <taxon>Caudata</taxon>
        <taxon>Salamandroidea</taxon>
        <taxon>Salamandridae</taxon>
        <taxon>Pleurodelinae</taxon>
        <taxon>Pleurodeles</taxon>
    </lineage>
</organism>
<sequence length="189" mass="21145">MFNKPHAKKSDQITEATTTALPPPTPPSDEPQEEDNASVTQSFLENLFSALRDELAILKWDIAADIKDLKKNFSKLGYVMTNLAVKEIVLNRTNRMRLHLGGSLLTGLLRCVHEEECATSPPRSQLSNRKGPADPSDPPRSTFHFLQTLNVLKNELIFCISCSNRTTLRTKTLVEVLLDLVPLAPEWPL</sequence>
<gene>
    <name evidence="2" type="ORF">NDU88_004033</name>
</gene>
<keyword evidence="3" id="KW-1185">Reference proteome</keyword>
<accession>A0AAV7UE71</accession>
<evidence type="ECO:0000313" key="2">
    <source>
        <dbReference type="EMBL" id="KAJ1187255.1"/>
    </source>
</evidence>